<dbReference type="VEuPathDB" id="FungiDB:AeMF1_011323"/>
<protein>
    <recommendedName>
        <fullName evidence="13">Mitochondrial carrier protein</fullName>
    </recommendedName>
</protein>
<evidence type="ECO:0000313" key="11">
    <source>
        <dbReference type="EMBL" id="KAF0743904.1"/>
    </source>
</evidence>
<dbReference type="InterPro" id="IPR002067">
    <property type="entry name" value="MCP"/>
</dbReference>
<keyword evidence="7" id="KW-0496">Mitochondrion</keyword>
<dbReference type="InterPro" id="IPR018108">
    <property type="entry name" value="MCP_transmembrane"/>
</dbReference>
<evidence type="ECO:0000256" key="10">
    <source>
        <dbReference type="RuleBase" id="RU000488"/>
    </source>
</evidence>
<organism evidence="11 12">
    <name type="scientific">Aphanomyces euteiches</name>
    <dbReference type="NCBI Taxonomy" id="100861"/>
    <lineage>
        <taxon>Eukaryota</taxon>
        <taxon>Sar</taxon>
        <taxon>Stramenopiles</taxon>
        <taxon>Oomycota</taxon>
        <taxon>Saprolegniomycetes</taxon>
        <taxon>Saprolegniales</taxon>
        <taxon>Verrucalvaceae</taxon>
        <taxon>Aphanomyces</taxon>
    </lineage>
</organism>
<dbReference type="Proteomes" id="UP000481153">
    <property type="component" value="Unassembled WGS sequence"/>
</dbReference>
<dbReference type="SUPFAM" id="SSF103506">
    <property type="entry name" value="Mitochondrial carrier"/>
    <property type="match status" value="1"/>
</dbReference>
<gene>
    <name evidence="11" type="ORF">Ae201684_001546</name>
</gene>
<comment type="similarity">
    <text evidence="2 10">Belongs to the mitochondrial carrier (TC 2.A.29) family.</text>
</comment>
<feature type="repeat" description="Solcar" evidence="9">
    <location>
        <begin position="16"/>
        <end position="102"/>
    </location>
</feature>
<dbReference type="EMBL" id="VJMJ01000012">
    <property type="protein sequence ID" value="KAF0743904.1"/>
    <property type="molecule type" value="Genomic_DNA"/>
</dbReference>
<evidence type="ECO:0000313" key="12">
    <source>
        <dbReference type="Proteomes" id="UP000481153"/>
    </source>
</evidence>
<keyword evidence="8 9" id="KW-0472">Membrane</keyword>
<reference evidence="11 12" key="1">
    <citation type="submission" date="2019-07" db="EMBL/GenBank/DDBJ databases">
        <title>Genomics analysis of Aphanomyces spp. identifies a new class of oomycete effector associated with host adaptation.</title>
        <authorList>
            <person name="Gaulin E."/>
        </authorList>
    </citation>
    <scope>NUCLEOTIDE SEQUENCE [LARGE SCALE GENOMIC DNA]</scope>
    <source>
        <strain evidence="11 12">ATCC 201684</strain>
    </source>
</reference>
<proteinExistence type="inferred from homology"/>
<dbReference type="GO" id="GO:0000064">
    <property type="term" value="F:L-ornithine transmembrane transporter activity"/>
    <property type="evidence" value="ECO:0007669"/>
    <property type="project" value="TreeGrafter"/>
</dbReference>
<evidence type="ECO:0008006" key="13">
    <source>
        <dbReference type="Google" id="ProtNLM"/>
    </source>
</evidence>
<dbReference type="PANTHER" id="PTHR45624">
    <property type="entry name" value="MITOCHONDRIAL BASIC AMINO ACIDS TRANSPORTER-RELATED"/>
    <property type="match status" value="1"/>
</dbReference>
<dbReference type="GO" id="GO:1990575">
    <property type="term" value="P:mitochondrial L-ornithine transmembrane transport"/>
    <property type="evidence" value="ECO:0007669"/>
    <property type="project" value="TreeGrafter"/>
</dbReference>
<dbReference type="GO" id="GO:0031966">
    <property type="term" value="C:mitochondrial membrane"/>
    <property type="evidence" value="ECO:0007669"/>
    <property type="project" value="UniProtKB-SubCell"/>
</dbReference>
<dbReference type="PANTHER" id="PTHR45624:SF12">
    <property type="entry name" value="MITOCHONDRIAL ORNITHINE TRANSPORTER 1"/>
    <property type="match status" value="1"/>
</dbReference>
<evidence type="ECO:0000256" key="2">
    <source>
        <dbReference type="ARBA" id="ARBA00006375"/>
    </source>
</evidence>
<keyword evidence="5" id="KW-0677">Repeat</keyword>
<dbReference type="PRINTS" id="PR00926">
    <property type="entry name" value="MITOCARRIER"/>
</dbReference>
<comment type="caution">
    <text evidence="11">The sequence shown here is derived from an EMBL/GenBank/DDBJ whole genome shotgun (WGS) entry which is preliminary data.</text>
</comment>
<evidence type="ECO:0000256" key="7">
    <source>
        <dbReference type="ARBA" id="ARBA00023128"/>
    </source>
</evidence>
<accession>A0A6G0XTG4</accession>
<dbReference type="Gene3D" id="1.50.40.10">
    <property type="entry name" value="Mitochondrial carrier domain"/>
    <property type="match status" value="1"/>
</dbReference>
<evidence type="ECO:0000256" key="4">
    <source>
        <dbReference type="ARBA" id="ARBA00022692"/>
    </source>
</evidence>
<comment type="subcellular location">
    <subcellularLocation>
        <location evidence="1">Mitochondrion membrane</location>
        <topology evidence="1">Multi-pass membrane protein</topology>
    </subcellularLocation>
</comment>
<keyword evidence="6" id="KW-1133">Transmembrane helix</keyword>
<evidence type="ECO:0000256" key="3">
    <source>
        <dbReference type="ARBA" id="ARBA00022448"/>
    </source>
</evidence>
<dbReference type="InterPro" id="IPR050567">
    <property type="entry name" value="Mitochondrial_Carrier"/>
</dbReference>
<evidence type="ECO:0000256" key="6">
    <source>
        <dbReference type="ARBA" id="ARBA00022989"/>
    </source>
</evidence>
<dbReference type="AlphaFoldDB" id="A0A6G0XTG4"/>
<keyword evidence="4 9" id="KW-0812">Transmembrane</keyword>
<evidence type="ECO:0000256" key="9">
    <source>
        <dbReference type="PROSITE-ProRule" id="PRU00282"/>
    </source>
</evidence>
<dbReference type="InterPro" id="IPR023395">
    <property type="entry name" value="MCP_dom_sf"/>
</dbReference>
<name>A0A6G0XTG4_9STRA</name>
<feature type="repeat" description="Solcar" evidence="9">
    <location>
        <begin position="204"/>
        <end position="287"/>
    </location>
</feature>
<dbReference type="Pfam" id="PF00153">
    <property type="entry name" value="Mito_carr"/>
    <property type="match status" value="3"/>
</dbReference>
<evidence type="ECO:0000256" key="8">
    <source>
        <dbReference type="ARBA" id="ARBA00023136"/>
    </source>
</evidence>
<keyword evidence="12" id="KW-1185">Reference proteome</keyword>
<feature type="repeat" description="Solcar" evidence="9">
    <location>
        <begin position="111"/>
        <end position="196"/>
    </location>
</feature>
<sequence>MLDQVTAVSSPNPWWREPTINFLAGSISGFCAKFVEFPLDTVKVQLQTQSTRNGAFSAFGHIAGLVQREGLAVLYRGLPMPLFGTVVETACLFATFGQVKNLLYGTKTESLATYQIATAGGVSGCIVSFILTPIELIKCRMQVTTKALYKNTGDCIVQSYRREGLGVFFKGLVPTMWREIPGTAAWFSTYHVSVKYFQGDKETKSELDVVAAGALSGIAYNAAFYPADTVKSHVQTHPSQRRSLDVVREIYSLHGIKGFYRGLLPTVIRAIPANAVLFYTYEEVHAFFHHALQ</sequence>
<dbReference type="PROSITE" id="PS50920">
    <property type="entry name" value="SOLCAR"/>
    <property type="match status" value="3"/>
</dbReference>
<keyword evidence="3 10" id="KW-0813">Transport</keyword>
<evidence type="ECO:0000256" key="5">
    <source>
        <dbReference type="ARBA" id="ARBA00022737"/>
    </source>
</evidence>
<evidence type="ECO:0000256" key="1">
    <source>
        <dbReference type="ARBA" id="ARBA00004225"/>
    </source>
</evidence>